<proteinExistence type="predicted"/>
<organism evidence="1 2">
    <name type="scientific">Petrolisthes cinctipes</name>
    <name type="common">Flat porcelain crab</name>
    <dbReference type="NCBI Taxonomy" id="88211"/>
    <lineage>
        <taxon>Eukaryota</taxon>
        <taxon>Metazoa</taxon>
        <taxon>Ecdysozoa</taxon>
        <taxon>Arthropoda</taxon>
        <taxon>Crustacea</taxon>
        <taxon>Multicrustacea</taxon>
        <taxon>Malacostraca</taxon>
        <taxon>Eumalacostraca</taxon>
        <taxon>Eucarida</taxon>
        <taxon>Decapoda</taxon>
        <taxon>Pleocyemata</taxon>
        <taxon>Anomura</taxon>
        <taxon>Galatheoidea</taxon>
        <taxon>Porcellanidae</taxon>
        <taxon>Petrolisthes</taxon>
    </lineage>
</organism>
<name>A0AAE1F0R2_PETCI</name>
<protein>
    <submittedName>
        <fullName evidence="1">Uncharacterized protein</fullName>
    </submittedName>
</protein>
<evidence type="ECO:0000313" key="2">
    <source>
        <dbReference type="Proteomes" id="UP001286313"/>
    </source>
</evidence>
<sequence length="365" mass="41592">MQSLSILVTTVVNREGLALSYAELRSYHYSLATYVAHQNREHIALPAHFAPWEFKSGAIDNWDHEGAYVSEHDTVAVLLQNQSPSVPLKPRIAHTDVRHGPPSFKETQPCQVLMEFHKSSQRPALLESYQVNEHVFWSEEAVVASTLACDKLMEDLAMFTELCSTENENFRFWVQYLKMMQNVNDLLRADCEGGDQKLEQSINLSSKCGDGGIGHSKQKQFVTLWDLIYLEMMTVKNLNREYKGVSEGTYELWTHNESSQVTTNRKDEHIQKMIKFIEERGGLQFHLNVLQSCKISSNQKSMKNLSSIPQKTAKKAVNISEKARAVARDRGLSTDELLKYDVVLSPVLFTEDGMMTKPDNIYLIN</sequence>
<gene>
    <name evidence="1" type="ORF">Pcinc_029713</name>
</gene>
<reference evidence="1" key="1">
    <citation type="submission" date="2023-10" db="EMBL/GenBank/DDBJ databases">
        <title>Genome assemblies of two species of porcelain crab, Petrolisthes cinctipes and Petrolisthes manimaculis (Anomura: Porcellanidae).</title>
        <authorList>
            <person name="Angst P."/>
        </authorList>
    </citation>
    <scope>NUCLEOTIDE SEQUENCE</scope>
    <source>
        <strain evidence="1">PB745_01</strain>
        <tissue evidence="1">Gill</tissue>
    </source>
</reference>
<keyword evidence="2" id="KW-1185">Reference proteome</keyword>
<dbReference type="EMBL" id="JAWQEG010003758">
    <property type="protein sequence ID" value="KAK3864618.1"/>
    <property type="molecule type" value="Genomic_DNA"/>
</dbReference>
<dbReference type="AlphaFoldDB" id="A0AAE1F0R2"/>
<comment type="caution">
    <text evidence="1">The sequence shown here is derived from an EMBL/GenBank/DDBJ whole genome shotgun (WGS) entry which is preliminary data.</text>
</comment>
<dbReference type="Proteomes" id="UP001286313">
    <property type="component" value="Unassembled WGS sequence"/>
</dbReference>
<accession>A0AAE1F0R2</accession>
<evidence type="ECO:0000313" key="1">
    <source>
        <dbReference type="EMBL" id="KAK3864618.1"/>
    </source>
</evidence>